<dbReference type="InterPro" id="IPR011083">
    <property type="entry name" value="Phage_tail_collar_dom"/>
</dbReference>
<evidence type="ECO:0000313" key="2">
    <source>
        <dbReference type="EMBL" id="MBB5207983.1"/>
    </source>
</evidence>
<gene>
    <name evidence="2" type="ORF">HNQ52_001512</name>
</gene>
<dbReference type="EMBL" id="JACHHP010000002">
    <property type="protein sequence ID" value="MBB5207983.1"/>
    <property type="molecule type" value="Genomic_DNA"/>
</dbReference>
<evidence type="ECO:0000259" key="1">
    <source>
        <dbReference type="Pfam" id="PF07484"/>
    </source>
</evidence>
<dbReference type="AlphaFoldDB" id="A0A7W8G0N9"/>
<dbReference type="InterPro" id="IPR037053">
    <property type="entry name" value="Phage_tail_collar_dom_sf"/>
</dbReference>
<dbReference type="Gene3D" id="3.90.1340.10">
    <property type="entry name" value="Phage tail collar domain"/>
    <property type="match status" value="1"/>
</dbReference>
<dbReference type="Pfam" id="PF07484">
    <property type="entry name" value="Collar"/>
    <property type="match status" value="1"/>
</dbReference>
<proteinExistence type="predicted"/>
<evidence type="ECO:0000313" key="3">
    <source>
        <dbReference type="Proteomes" id="UP000521199"/>
    </source>
</evidence>
<dbReference type="RefSeq" id="WP_183960491.1">
    <property type="nucleotide sequence ID" value="NZ_JACHHP010000002.1"/>
</dbReference>
<sequence length="168" mass="17337">MAEPFLSEVRLFSFGFPPRGWALCNGQLLPINQNQALFSLLGTTFGGDGRVNFALPDLRGRVPMHVGGSHTLGERGGEQAHTLSIAELPTHTHVAQAAGVAATTNTPTGGLMLSNSLGSAAYGPASNVVAMAPQAVANAGGSQAHLNMQPFLTISFCIALQGIFPSPT</sequence>
<protein>
    <submittedName>
        <fullName evidence="2">Microcystin-dependent protein</fullName>
    </submittedName>
</protein>
<accession>A0A7W8G0N9</accession>
<dbReference type="SUPFAM" id="SSF88874">
    <property type="entry name" value="Receptor-binding domain of short tail fibre protein gp12"/>
    <property type="match status" value="1"/>
</dbReference>
<name>A0A7W8G0N9_9GAMM</name>
<comment type="caution">
    <text evidence="2">The sequence shown here is derived from an EMBL/GenBank/DDBJ whole genome shotgun (WGS) entry which is preliminary data.</text>
</comment>
<reference evidence="2 3" key="1">
    <citation type="submission" date="2020-08" db="EMBL/GenBank/DDBJ databases">
        <title>Genomic Encyclopedia of Type Strains, Phase IV (KMG-IV): sequencing the most valuable type-strain genomes for metagenomic binning, comparative biology and taxonomic classification.</title>
        <authorList>
            <person name="Goeker M."/>
        </authorList>
    </citation>
    <scope>NUCLEOTIDE SEQUENCE [LARGE SCALE GENOMIC DNA]</scope>
    <source>
        <strain evidence="2 3">DSM 24163</strain>
    </source>
</reference>
<organism evidence="2 3">
    <name type="scientific">Chiayiivirga flava</name>
    <dbReference type="NCBI Taxonomy" id="659595"/>
    <lineage>
        <taxon>Bacteria</taxon>
        <taxon>Pseudomonadati</taxon>
        <taxon>Pseudomonadota</taxon>
        <taxon>Gammaproteobacteria</taxon>
        <taxon>Lysobacterales</taxon>
        <taxon>Lysobacteraceae</taxon>
        <taxon>Chiayiivirga</taxon>
    </lineage>
</organism>
<keyword evidence="3" id="KW-1185">Reference proteome</keyword>
<feature type="domain" description="Phage tail collar" evidence="1">
    <location>
        <begin position="8"/>
        <end position="63"/>
    </location>
</feature>
<dbReference type="Proteomes" id="UP000521199">
    <property type="component" value="Unassembled WGS sequence"/>
</dbReference>